<evidence type="ECO:0000259" key="2">
    <source>
        <dbReference type="Pfam" id="PF23188"/>
    </source>
</evidence>
<evidence type="ECO:0000256" key="1">
    <source>
        <dbReference type="SAM" id="Phobius"/>
    </source>
</evidence>
<keyword evidence="1" id="KW-0812">Transmembrane</keyword>
<proteinExistence type="predicted"/>
<gene>
    <name evidence="3" type="ORF">MRATA1EN1_LOCUS30360</name>
</gene>
<dbReference type="InterPro" id="IPR056768">
    <property type="entry name" value="THU_Piezo"/>
</dbReference>
<dbReference type="InterPro" id="IPR027272">
    <property type="entry name" value="Piezo"/>
</dbReference>
<accession>A0ABN9A969</accession>
<sequence length="129" mass="14482">MESKAQDGGATRAADEDAGVEAFAAGTARGSQDNELEESEKFYVGQPRFLLLLYALYNTLVARSEMVCYFVIILGHMVSTSMISLMLPILFVLWAMLSIPRPSRRFWMMTIIYMELGFPPVDLPDPCFT</sequence>
<dbReference type="PANTHER" id="PTHR47049">
    <property type="entry name" value="PIEZO-TYPE MECHANOSENSITIVE ION CHANNEL HOMOLOG"/>
    <property type="match status" value="1"/>
</dbReference>
<feature type="transmembrane region" description="Helical" evidence="1">
    <location>
        <begin position="78"/>
        <end position="99"/>
    </location>
</feature>
<reference evidence="3" key="1">
    <citation type="submission" date="2023-04" db="EMBL/GenBank/DDBJ databases">
        <authorList>
            <consortium name="ELIXIR-Norway"/>
        </authorList>
    </citation>
    <scope>NUCLEOTIDE SEQUENCE [LARGE SCALE GENOMIC DNA]</scope>
</reference>
<feature type="transmembrane region" description="Helical" evidence="1">
    <location>
        <begin position="49"/>
        <end position="72"/>
    </location>
</feature>
<dbReference type="EMBL" id="OX460344">
    <property type="protein sequence ID" value="CAI9181398.1"/>
    <property type="molecule type" value="Genomic_DNA"/>
</dbReference>
<feature type="domain" description="Piezo transmembrane helical unit" evidence="2">
    <location>
        <begin position="62"/>
        <end position="116"/>
    </location>
</feature>
<keyword evidence="4" id="KW-1185">Reference proteome</keyword>
<dbReference type="PANTHER" id="PTHR47049:SF6">
    <property type="entry name" value="PIEZO-TYPE MECHANOSENSITIVE ION CHANNEL COMPONENT"/>
    <property type="match status" value="1"/>
</dbReference>
<keyword evidence="1" id="KW-1133">Transmembrane helix</keyword>
<dbReference type="Proteomes" id="UP001176941">
    <property type="component" value="Chromosome Y"/>
</dbReference>
<name>A0ABN9A969_RANTA</name>
<protein>
    <recommendedName>
        <fullName evidence="2">Piezo transmembrane helical unit domain-containing protein</fullName>
    </recommendedName>
</protein>
<dbReference type="Pfam" id="PF23188">
    <property type="entry name" value="THU_Piezo1"/>
    <property type="match status" value="1"/>
</dbReference>
<evidence type="ECO:0000313" key="3">
    <source>
        <dbReference type="EMBL" id="CAI9181398.1"/>
    </source>
</evidence>
<evidence type="ECO:0000313" key="4">
    <source>
        <dbReference type="Proteomes" id="UP001176941"/>
    </source>
</evidence>
<organism evidence="3 4">
    <name type="scientific">Rangifer tarandus platyrhynchus</name>
    <name type="common">Svalbard reindeer</name>
    <dbReference type="NCBI Taxonomy" id="3082113"/>
    <lineage>
        <taxon>Eukaryota</taxon>
        <taxon>Metazoa</taxon>
        <taxon>Chordata</taxon>
        <taxon>Craniata</taxon>
        <taxon>Vertebrata</taxon>
        <taxon>Euteleostomi</taxon>
        <taxon>Mammalia</taxon>
        <taxon>Eutheria</taxon>
        <taxon>Laurasiatheria</taxon>
        <taxon>Artiodactyla</taxon>
        <taxon>Ruminantia</taxon>
        <taxon>Pecora</taxon>
        <taxon>Cervidae</taxon>
        <taxon>Odocoileinae</taxon>
        <taxon>Rangifer</taxon>
    </lineage>
</organism>
<keyword evidence="1" id="KW-0472">Membrane</keyword>